<sequence length="115" mass="12510">MVLSAEEACVVFGRKGQRRGGRVWVEGVQQVVEAPLIVDKRRRAEKCSSQNRRSAVQGAFTYDTGAAVGRATRFVPAIRAVIVHTLSLRRHQPAATPVCNASAATAHQYRGRPSV</sequence>
<proteinExistence type="predicted"/>
<accession>A0ACC2IL80</accession>
<organism evidence="1 2">
    <name type="scientific">Boeremia exigua</name>
    <dbReference type="NCBI Taxonomy" id="749465"/>
    <lineage>
        <taxon>Eukaryota</taxon>
        <taxon>Fungi</taxon>
        <taxon>Dikarya</taxon>
        <taxon>Ascomycota</taxon>
        <taxon>Pezizomycotina</taxon>
        <taxon>Dothideomycetes</taxon>
        <taxon>Pleosporomycetidae</taxon>
        <taxon>Pleosporales</taxon>
        <taxon>Pleosporineae</taxon>
        <taxon>Didymellaceae</taxon>
        <taxon>Boeremia</taxon>
    </lineage>
</organism>
<dbReference type="Proteomes" id="UP001153331">
    <property type="component" value="Unassembled WGS sequence"/>
</dbReference>
<protein>
    <submittedName>
        <fullName evidence="1">Uncharacterized protein</fullName>
    </submittedName>
</protein>
<evidence type="ECO:0000313" key="1">
    <source>
        <dbReference type="EMBL" id="KAJ8115953.1"/>
    </source>
</evidence>
<gene>
    <name evidence="1" type="ORF">OPT61_g2531</name>
</gene>
<keyword evidence="2" id="KW-1185">Reference proteome</keyword>
<evidence type="ECO:0000313" key="2">
    <source>
        <dbReference type="Proteomes" id="UP001153331"/>
    </source>
</evidence>
<name>A0ACC2IL80_9PLEO</name>
<comment type="caution">
    <text evidence="1">The sequence shown here is derived from an EMBL/GenBank/DDBJ whole genome shotgun (WGS) entry which is preliminary data.</text>
</comment>
<dbReference type="EMBL" id="JAPHNI010000115">
    <property type="protein sequence ID" value="KAJ8115953.1"/>
    <property type="molecule type" value="Genomic_DNA"/>
</dbReference>
<reference evidence="1" key="1">
    <citation type="submission" date="2022-11" db="EMBL/GenBank/DDBJ databases">
        <title>Genome Sequence of Boeremia exigua.</title>
        <authorList>
            <person name="Buettner E."/>
        </authorList>
    </citation>
    <scope>NUCLEOTIDE SEQUENCE</scope>
    <source>
        <strain evidence="1">CU02</strain>
    </source>
</reference>